<evidence type="ECO:0000256" key="2">
    <source>
        <dbReference type="ARBA" id="ARBA00022598"/>
    </source>
</evidence>
<evidence type="ECO:0000313" key="4">
    <source>
        <dbReference type="EMBL" id="GAA2891991.1"/>
    </source>
</evidence>
<dbReference type="Gene3D" id="3.40.50.12780">
    <property type="entry name" value="N-terminal domain of ligase-like"/>
    <property type="match status" value="1"/>
</dbReference>
<dbReference type="PROSITE" id="PS00455">
    <property type="entry name" value="AMP_BINDING"/>
    <property type="match status" value="1"/>
</dbReference>
<comment type="similarity">
    <text evidence="1">Belongs to the ATP-dependent AMP-binding enzyme family.</text>
</comment>
<dbReference type="EMBL" id="BAAAVI010000048">
    <property type="protein sequence ID" value="GAA2891991.1"/>
    <property type="molecule type" value="Genomic_DNA"/>
</dbReference>
<sequence>MTLVHPYARLIDARSGRELAGRALAARIEAAAEELSALPAGLLLAPMPTEVPAVVRYLGALASARPIALLDPAISREALLELVRRFVPAVVADPPGDADPPAGHHRAGGSRWWVRPDAPLPHPDLGVLLTTSGSTGNPKLVRLARAAVLANARSVAESLRLTPGDVAPTSLPMHYTYGLSTLNSHLSRGAAVLVTPASVLDRAFWGAADTHRATLLSAVPYQFEMLHRTGFDPAAHPALRAITQAGARLRTELVVHFAERMRAAGGHLIKMYGMTEAPRISVLPPERLAEKLSSVGQAIPGGALSVADDGEVVYRGPNVMMGYALSADDLARGDDLGGRIRTGDLGHLDEEGFLYLDGRLKRIAKVFGVRVNLDDIERLLRGRGPVAAVTGDDRVVVWAEGVDTATCGELARDLADRLNLHWSGFDVRGIDRLPLLGTGKVDYRLLEAQA</sequence>
<evidence type="ECO:0000313" key="5">
    <source>
        <dbReference type="Proteomes" id="UP001500831"/>
    </source>
</evidence>
<comment type="caution">
    <text evidence="4">The sequence shown here is derived from an EMBL/GenBank/DDBJ whole genome shotgun (WGS) entry which is preliminary data.</text>
</comment>
<dbReference type="PANTHER" id="PTHR43201">
    <property type="entry name" value="ACYL-COA SYNTHETASE"/>
    <property type="match status" value="1"/>
</dbReference>
<feature type="domain" description="AMP-dependent synthetase/ligase" evidence="3">
    <location>
        <begin position="99"/>
        <end position="323"/>
    </location>
</feature>
<keyword evidence="2" id="KW-0436">Ligase</keyword>
<evidence type="ECO:0000259" key="3">
    <source>
        <dbReference type="Pfam" id="PF00501"/>
    </source>
</evidence>
<name>A0ABN3W4F2_9ACTN</name>
<dbReference type="InterPro" id="IPR042099">
    <property type="entry name" value="ANL_N_sf"/>
</dbReference>
<dbReference type="SUPFAM" id="SSF56801">
    <property type="entry name" value="Acetyl-CoA synthetase-like"/>
    <property type="match status" value="1"/>
</dbReference>
<accession>A0ABN3W4F2</accession>
<organism evidence="4 5">
    <name type="scientific">Streptosporangium fragile</name>
    <dbReference type="NCBI Taxonomy" id="46186"/>
    <lineage>
        <taxon>Bacteria</taxon>
        <taxon>Bacillati</taxon>
        <taxon>Actinomycetota</taxon>
        <taxon>Actinomycetes</taxon>
        <taxon>Streptosporangiales</taxon>
        <taxon>Streptosporangiaceae</taxon>
        <taxon>Streptosporangium</taxon>
    </lineage>
</organism>
<dbReference type="RefSeq" id="WP_344977932.1">
    <property type="nucleotide sequence ID" value="NZ_BAAAVI010000048.1"/>
</dbReference>
<protein>
    <submittedName>
        <fullName evidence="4">AMP-binding protein</fullName>
    </submittedName>
</protein>
<gene>
    <name evidence="4" type="ORF">GCM10010517_56440</name>
</gene>
<dbReference type="InterPro" id="IPR020845">
    <property type="entry name" value="AMP-binding_CS"/>
</dbReference>
<dbReference type="Proteomes" id="UP001500831">
    <property type="component" value="Unassembled WGS sequence"/>
</dbReference>
<dbReference type="PANTHER" id="PTHR43201:SF5">
    <property type="entry name" value="MEDIUM-CHAIN ACYL-COA LIGASE ACSF2, MITOCHONDRIAL"/>
    <property type="match status" value="1"/>
</dbReference>
<keyword evidence="5" id="KW-1185">Reference proteome</keyword>
<proteinExistence type="inferred from homology"/>
<dbReference type="InterPro" id="IPR000873">
    <property type="entry name" value="AMP-dep_synth/lig_dom"/>
</dbReference>
<reference evidence="4 5" key="1">
    <citation type="journal article" date="2019" name="Int. J. Syst. Evol. Microbiol.">
        <title>The Global Catalogue of Microorganisms (GCM) 10K type strain sequencing project: providing services to taxonomists for standard genome sequencing and annotation.</title>
        <authorList>
            <consortium name="The Broad Institute Genomics Platform"/>
            <consortium name="The Broad Institute Genome Sequencing Center for Infectious Disease"/>
            <person name="Wu L."/>
            <person name="Ma J."/>
        </authorList>
    </citation>
    <scope>NUCLEOTIDE SEQUENCE [LARGE SCALE GENOMIC DNA]</scope>
    <source>
        <strain evidence="4 5">JCM 6242</strain>
    </source>
</reference>
<evidence type="ECO:0000256" key="1">
    <source>
        <dbReference type="ARBA" id="ARBA00006432"/>
    </source>
</evidence>
<dbReference type="Pfam" id="PF00501">
    <property type="entry name" value="AMP-binding"/>
    <property type="match status" value="1"/>
</dbReference>